<evidence type="ECO:0000313" key="3">
    <source>
        <dbReference type="EMBL" id="KIM52384.1"/>
    </source>
</evidence>
<accession>A0A0C3D7K4</accession>
<protein>
    <recommendedName>
        <fullName evidence="2">HAT C-terminal dimerisation domain-containing protein</fullName>
    </recommendedName>
</protein>
<reference evidence="4" key="2">
    <citation type="submission" date="2015-01" db="EMBL/GenBank/DDBJ databases">
        <title>Evolutionary Origins and Diversification of the Mycorrhizal Mutualists.</title>
        <authorList>
            <consortium name="DOE Joint Genome Institute"/>
            <consortium name="Mycorrhizal Genomics Consortium"/>
            <person name="Kohler A."/>
            <person name="Kuo A."/>
            <person name="Nagy L.G."/>
            <person name="Floudas D."/>
            <person name="Copeland A."/>
            <person name="Barry K.W."/>
            <person name="Cichocki N."/>
            <person name="Veneault-Fourrey C."/>
            <person name="LaButti K."/>
            <person name="Lindquist E.A."/>
            <person name="Lipzen A."/>
            <person name="Lundell T."/>
            <person name="Morin E."/>
            <person name="Murat C."/>
            <person name="Riley R."/>
            <person name="Ohm R."/>
            <person name="Sun H."/>
            <person name="Tunlid A."/>
            <person name="Henrissat B."/>
            <person name="Grigoriev I.V."/>
            <person name="Hibbett D.S."/>
            <person name="Martin F."/>
        </authorList>
    </citation>
    <scope>NUCLEOTIDE SEQUENCE [LARGE SCALE GENOMIC DNA]</scope>
    <source>
        <strain evidence="4">Foug A</strain>
    </source>
</reference>
<keyword evidence="4" id="KW-1185">Reference proteome</keyword>
<reference evidence="3 4" key="1">
    <citation type="submission" date="2014-04" db="EMBL/GenBank/DDBJ databases">
        <authorList>
            <consortium name="DOE Joint Genome Institute"/>
            <person name="Kuo A."/>
            <person name="Kohler A."/>
            <person name="Nagy L.G."/>
            <person name="Floudas D."/>
            <person name="Copeland A."/>
            <person name="Barry K.W."/>
            <person name="Cichocki N."/>
            <person name="Veneault-Fourrey C."/>
            <person name="LaButti K."/>
            <person name="Lindquist E.A."/>
            <person name="Lipzen A."/>
            <person name="Lundell T."/>
            <person name="Morin E."/>
            <person name="Murat C."/>
            <person name="Sun H."/>
            <person name="Tunlid A."/>
            <person name="Henrissat B."/>
            <person name="Grigoriev I.V."/>
            <person name="Hibbett D.S."/>
            <person name="Martin F."/>
            <person name="Nordberg H.P."/>
            <person name="Cantor M.N."/>
            <person name="Hua S.X."/>
        </authorList>
    </citation>
    <scope>NUCLEOTIDE SEQUENCE [LARGE SCALE GENOMIC DNA]</scope>
    <source>
        <strain evidence="3 4">Foug A</strain>
    </source>
</reference>
<proteinExistence type="predicted"/>
<sequence length="95" mass="10753">IYPRLARMAIDYLTIPATSVDVKHLFSHRRVLLLHNRNRLSSQTTRALLCLDDWSRLGLVNSDDVHKVSLLDDVAPMDGSSEPTEVELPDGWDTI</sequence>
<name>A0A0C3D7K4_9AGAM</name>
<dbReference type="Pfam" id="PF05699">
    <property type="entry name" value="Dimer_Tnp_hAT"/>
    <property type="match status" value="1"/>
</dbReference>
<dbReference type="InParanoid" id="A0A0C3D7K4"/>
<dbReference type="OrthoDB" id="1715602at2759"/>
<evidence type="ECO:0000313" key="4">
    <source>
        <dbReference type="Proteomes" id="UP000053989"/>
    </source>
</evidence>
<dbReference type="Proteomes" id="UP000053989">
    <property type="component" value="Unassembled WGS sequence"/>
</dbReference>
<feature type="compositionally biased region" description="Acidic residues" evidence="1">
    <location>
        <begin position="84"/>
        <end position="95"/>
    </location>
</feature>
<dbReference type="GO" id="GO:0046983">
    <property type="term" value="F:protein dimerization activity"/>
    <property type="evidence" value="ECO:0007669"/>
    <property type="project" value="InterPro"/>
</dbReference>
<feature type="non-terminal residue" evidence="3">
    <location>
        <position position="1"/>
    </location>
</feature>
<dbReference type="AlphaFoldDB" id="A0A0C3D7K4"/>
<dbReference type="SUPFAM" id="SSF53098">
    <property type="entry name" value="Ribonuclease H-like"/>
    <property type="match status" value="1"/>
</dbReference>
<evidence type="ECO:0000259" key="2">
    <source>
        <dbReference type="Pfam" id="PF05699"/>
    </source>
</evidence>
<evidence type="ECO:0000256" key="1">
    <source>
        <dbReference type="SAM" id="MobiDB-lite"/>
    </source>
</evidence>
<feature type="region of interest" description="Disordered" evidence="1">
    <location>
        <begin position="76"/>
        <end position="95"/>
    </location>
</feature>
<dbReference type="InterPro" id="IPR012337">
    <property type="entry name" value="RNaseH-like_sf"/>
</dbReference>
<organism evidence="3 4">
    <name type="scientific">Scleroderma citrinum Foug A</name>
    <dbReference type="NCBI Taxonomy" id="1036808"/>
    <lineage>
        <taxon>Eukaryota</taxon>
        <taxon>Fungi</taxon>
        <taxon>Dikarya</taxon>
        <taxon>Basidiomycota</taxon>
        <taxon>Agaricomycotina</taxon>
        <taxon>Agaricomycetes</taxon>
        <taxon>Agaricomycetidae</taxon>
        <taxon>Boletales</taxon>
        <taxon>Sclerodermatineae</taxon>
        <taxon>Sclerodermataceae</taxon>
        <taxon>Scleroderma</taxon>
    </lineage>
</organism>
<feature type="non-terminal residue" evidence="3">
    <location>
        <position position="95"/>
    </location>
</feature>
<dbReference type="HOGENOM" id="CLU_009123_11_0_1"/>
<gene>
    <name evidence="3" type="ORF">SCLCIDRAFT_48511</name>
</gene>
<dbReference type="InterPro" id="IPR008906">
    <property type="entry name" value="HATC_C_dom"/>
</dbReference>
<feature type="domain" description="HAT C-terminal dimerisation" evidence="2">
    <location>
        <begin position="2"/>
        <end position="54"/>
    </location>
</feature>
<dbReference type="EMBL" id="KN822212">
    <property type="protein sequence ID" value="KIM52384.1"/>
    <property type="molecule type" value="Genomic_DNA"/>
</dbReference>